<dbReference type="Proteomes" id="UP001239167">
    <property type="component" value="Unassembled WGS sequence"/>
</dbReference>
<dbReference type="Pfam" id="PF13552">
    <property type="entry name" value="DUF4127"/>
    <property type="match status" value="1"/>
</dbReference>
<reference evidence="1 2" key="1">
    <citation type="submission" date="2023-07" db="EMBL/GenBank/DDBJ databases">
        <title>Genomic Encyclopedia of Type Strains, Phase IV (KMG-IV): sequencing the most valuable type-strain genomes for metagenomic binning, comparative biology and taxonomic classification.</title>
        <authorList>
            <person name="Goeker M."/>
        </authorList>
    </citation>
    <scope>NUCLEOTIDE SEQUENCE [LARGE SCALE GENOMIC DNA]</scope>
    <source>
        <strain evidence="1 2">DSM 16980</strain>
    </source>
</reference>
<organism evidence="1 2">
    <name type="scientific">Pectinatus haikarae</name>
    <dbReference type="NCBI Taxonomy" id="349096"/>
    <lineage>
        <taxon>Bacteria</taxon>
        <taxon>Bacillati</taxon>
        <taxon>Bacillota</taxon>
        <taxon>Negativicutes</taxon>
        <taxon>Selenomonadales</taxon>
        <taxon>Selenomonadaceae</taxon>
        <taxon>Pectinatus</taxon>
    </lineage>
</organism>
<dbReference type="InterPro" id="IPR025394">
    <property type="entry name" value="DUF4127"/>
</dbReference>
<evidence type="ECO:0008006" key="3">
    <source>
        <dbReference type="Google" id="ProtNLM"/>
    </source>
</evidence>
<keyword evidence="2" id="KW-1185">Reference proteome</keyword>
<name>A0ABT9YB31_9FIRM</name>
<dbReference type="RefSeq" id="WP_307225294.1">
    <property type="nucleotide sequence ID" value="NZ_CP116940.1"/>
</dbReference>
<accession>A0ABT9YB31</accession>
<evidence type="ECO:0000313" key="1">
    <source>
        <dbReference type="EMBL" id="MDQ0205045.1"/>
    </source>
</evidence>
<dbReference type="EMBL" id="JAUSUE010000027">
    <property type="protein sequence ID" value="MDQ0205045.1"/>
    <property type="molecule type" value="Genomic_DNA"/>
</dbReference>
<sequence>MYKRSVFFILAAIIIAVFFQRFYLDVPVGKNITITQKYTKRVIFIPLDSRPPCAKFVIDAGRIADIEVITPPQSMMDYYTEPGNTAALRRWLAENAVSADGIIVSIDQLLYGGLLASRQSFGKEAQEGALWQMLKDIRESNPQLPIYAFNILPRITPPANIDSVQDIKNLMEYSRLTDKLSQFYDEDDLVKIEKLRGKIPEGHLAQYMDLYIRNLQLNKKLIDLAAQKVLTKVVIGQDDGEKYGIPNMERRSLQQYTATEQLDNGTVFITHGADEVGMSLLFNMAQEFNDNKYHPRIFVAYNEESSAQAILPYMAAPVEEITEEKIAMTGGRIVSTADEADFILYLHIGDDENLSARYCGAKRIKEWLKDGKKVAVVDLSRHFSADEALFPVLLANDVPVNSLLAYSGWNTVSNSVGTAVSQAALYCLSDNNKINTDDVLRLTYNNLTVLYEHFVEDYFYLKGTIDAVNISLRKAGINNVSDLNLENNYLWANRMLALSLQGQLDKLAYSMASRTPLTIKTSDGIKKIYLRNMKVDAFFPWPRTFEIYTDVNFTMLLGQ</sequence>
<evidence type="ECO:0000313" key="2">
    <source>
        <dbReference type="Proteomes" id="UP001239167"/>
    </source>
</evidence>
<protein>
    <recommendedName>
        <fullName evidence="3">DUF4127 family protein</fullName>
    </recommendedName>
</protein>
<proteinExistence type="predicted"/>
<comment type="caution">
    <text evidence="1">The sequence shown here is derived from an EMBL/GenBank/DDBJ whole genome shotgun (WGS) entry which is preliminary data.</text>
</comment>
<gene>
    <name evidence="1" type="ORF">J2S01_002783</name>
</gene>